<dbReference type="CDD" id="cd00082">
    <property type="entry name" value="HisKA"/>
    <property type="match status" value="1"/>
</dbReference>
<dbReference type="Gene3D" id="3.30.565.10">
    <property type="entry name" value="Histidine kinase-like ATPase, C-terminal domain"/>
    <property type="match status" value="1"/>
</dbReference>
<dbReference type="PROSITE" id="PS50110">
    <property type="entry name" value="RESPONSE_REGULATORY"/>
    <property type="match status" value="1"/>
</dbReference>
<dbReference type="Pfam" id="PF00512">
    <property type="entry name" value="HisKA"/>
    <property type="match status" value="1"/>
</dbReference>
<dbReference type="Gene3D" id="3.30.450.40">
    <property type="match status" value="1"/>
</dbReference>
<keyword evidence="8" id="KW-0472">Membrane</keyword>
<dbReference type="InterPro" id="IPR004358">
    <property type="entry name" value="Sig_transdc_His_kin-like_C"/>
</dbReference>
<dbReference type="Gene3D" id="1.10.287.130">
    <property type="match status" value="1"/>
</dbReference>
<dbReference type="EMBL" id="BAABRI010000002">
    <property type="protein sequence ID" value="GAA5481210.1"/>
    <property type="molecule type" value="Genomic_DNA"/>
</dbReference>
<dbReference type="InterPro" id="IPR003661">
    <property type="entry name" value="HisK_dim/P_dom"/>
</dbReference>
<dbReference type="PANTHER" id="PTHR43047:SF72">
    <property type="entry name" value="OSMOSENSING HISTIDINE PROTEIN KINASE SLN1"/>
    <property type="match status" value="1"/>
</dbReference>
<dbReference type="SUPFAM" id="SSF55874">
    <property type="entry name" value="ATPase domain of HSP90 chaperone/DNA topoisomerase II/histidine kinase"/>
    <property type="match status" value="1"/>
</dbReference>
<feature type="modified residue" description="4-aspartylphosphate" evidence="6">
    <location>
        <position position="692"/>
    </location>
</feature>
<evidence type="ECO:0000313" key="11">
    <source>
        <dbReference type="EMBL" id="GAA5481210.1"/>
    </source>
</evidence>
<dbReference type="InterPro" id="IPR001789">
    <property type="entry name" value="Sig_transdc_resp-reg_receiver"/>
</dbReference>
<keyword evidence="3 6" id="KW-0597">Phosphoprotein</keyword>
<accession>A0ABP9UIZ9</accession>
<dbReference type="SMART" id="SM00065">
    <property type="entry name" value="GAF"/>
    <property type="match status" value="1"/>
</dbReference>
<proteinExistence type="predicted"/>
<evidence type="ECO:0000256" key="6">
    <source>
        <dbReference type="PROSITE-ProRule" id="PRU00169"/>
    </source>
</evidence>
<feature type="domain" description="Response regulatory" evidence="10">
    <location>
        <begin position="643"/>
        <end position="759"/>
    </location>
</feature>
<dbReference type="SUPFAM" id="SSF47384">
    <property type="entry name" value="Homodimeric domain of signal transducing histidine kinase"/>
    <property type="match status" value="1"/>
</dbReference>
<dbReference type="Proteomes" id="UP001476282">
    <property type="component" value="Unassembled WGS sequence"/>
</dbReference>
<feature type="domain" description="Histidine kinase" evidence="9">
    <location>
        <begin position="384"/>
        <end position="604"/>
    </location>
</feature>
<comment type="caution">
    <text evidence="11">The sequence shown here is derived from an EMBL/GenBank/DDBJ whole genome shotgun (WGS) entry which is preliminary data.</text>
</comment>
<evidence type="ECO:0000256" key="4">
    <source>
        <dbReference type="ARBA" id="ARBA00022679"/>
    </source>
</evidence>
<dbReference type="InterPro" id="IPR003594">
    <property type="entry name" value="HATPase_dom"/>
</dbReference>
<comment type="catalytic activity">
    <reaction evidence="1">
        <text>ATP + protein L-histidine = ADP + protein N-phospho-L-histidine.</text>
        <dbReference type="EC" id="2.7.13.3"/>
    </reaction>
</comment>
<dbReference type="InterPro" id="IPR005467">
    <property type="entry name" value="His_kinase_dom"/>
</dbReference>
<dbReference type="Pfam" id="PF13185">
    <property type="entry name" value="GAF_2"/>
    <property type="match status" value="1"/>
</dbReference>
<dbReference type="SMART" id="SM00448">
    <property type="entry name" value="REC"/>
    <property type="match status" value="1"/>
</dbReference>
<dbReference type="PRINTS" id="PR00344">
    <property type="entry name" value="BCTRLSENSOR"/>
</dbReference>
<evidence type="ECO:0000256" key="5">
    <source>
        <dbReference type="ARBA" id="ARBA00022777"/>
    </source>
</evidence>
<dbReference type="Pfam" id="PF02518">
    <property type="entry name" value="HATPase_c"/>
    <property type="match status" value="1"/>
</dbReference>
<dbReference type="InterPro" id="IPR029016">
    <property type="entry name" value="GAF-like_dom_sf"/>
</dbReference>
<feature type="region of interest" description="Disordered" evidence="7">
    <location>
        <begin position="168"/>
        <end position="193"/>
    </location>
</feature>
<evidence type="ECO:0000259" key="10">
    <source>
        <dbReference type="PROSITE" id="PS50110"/>
    </source>
</evidence>
<reference evidence="11 12" key="1">
    <citation type="submission" date="2024-02" db="EMBL/GenBank/DDBJ databases">
        <title>Haloferula sargassicola NBRC 104335.</title>
        <authorList>
            <person name="Ichikawa N."/>
            <person name="Katano-Makiyama Y."/>
            <person name="Hidaka K."/>
        </authorList>
    </citation>
    <scope>NUCLEOTIDE SEQUENCE [LARGE SCALE GENOMIC DNA]</scope>
    <source>
        <strain evidence="11 12">NBRC 104335</strain>
    </source>
</reference>
<gene>
    <name evidence="11" type="primary">rcsC_1</name>
    <name evidence="11" type="ORF">Hsar01_00417</name>
</gene>
<feature type="transmembrane region" description="Helical" evidence="8">
    <location>
        <begin position="12"/>
        <end position="34"/>
    </location>
</feature>
<keyword evidence="4" id="KW-0808">Transferase</keyword>
<evidence type="ECO:0000313" key="12">
    <source>
        <dbReference type="Proteomes" id="UP001476282"/>
    </source>
</evidence>
<name>A0ABP9UIZ9_9BACT</name>
<dbReference type="PANTHER" id="PTHR43047">
    <property type="entry name" value="TWO-COMPONENT HISTIDINE PROTEIN KINASE"/>
    <property type="match status" value="1"/>
</dbReference>
<evidence type="ECO:0000259" key="9">
    <source>
        <dbReference type="PROSITE" id="PS50109"/>
    </source>
</evidence>
<dbReference type="InterPro" id="IPR003018">
    <property type="entry name" value="GAF"/>
</dbReference>
<evidence type="ECO:0000256" key="7">
    <source>
        <dbReference type="SAM" id="MobiDB-lite"/>
    </source>
</evidence>
<dbReference type="SUPFAM" id="SSF52172">
    <property type="entry name" value="CheY-like"/>
    <property type="match status" value="1"/>
</dbReference>
<keyword evidence="5 11" id="KW-0418">Kinase</keyword>
<evidence type="ECO:0000256" key="2">
    <source>
        <dbReference type="ARBA" id="ARBA00012438"/>
    </source>
</evidence>
<dbReference type="Gene3D" id="3.40.50.2300">
    <property type="match status" value="1"/>
</dbReference>
<dbReference type="InterPro" id="IPR036890">
    <property type="entry name" value="HATPase_C_sf"/>
</dbReference>
<keyword evidence="8" id="KW-1133">Transmembrane helix</keyword>
<dbReference type="GO" id="GO:0016301">
    <property type="term" value="F:kinase activity"/>
    <property type="evidence" value="ECO:0007669"/>
    <property type="project" value="UniProtKB-KW"/>
</dbReference>
<dbReference type="SMART" id="SM00387">
    <property type="entry name" value="HATPase_c"/>
    <property type="match status" value="1"/>
</dbReference>
<dbReference type="SUPFAM" id="SSF55781">
    <property type="entry name" value="GAF domain-like"/>
    <property type="match status" value="1"/>
</dbReference>
<evidence type="ECO:0000256" key="8">
    <source>
        <dbReference type="SAM" id="Phobius"/>
    </source>
</evidence>
<dbReference type="EC" id="2.7.13.3" evidence="2"/>
<dbReference type="RefSeq" id="WP_353565369.1">
    <property type="nucleotide sequence ID" value="NZ_BAABRI010000002.1"/>
</dbReference>
<dbReference type="Pfam" id="PF00072">
    <property type="entry name" value="Response_reg"/>
    <property type="match status" value="1"/>
</dbReference>
<organism evidence="11 12">
    <name type="scientific">Haloferula sargassicola</name>
    <dbReference type="NCBI Taxonomy" id="490096"/>
    <lineage>
        <taxon>Bacteria</taxon>
        <taxon>Pseudomonadati</taxon>
        <taxon>Verrucomicrobiota</taxon>
        <taxon>Verrucomicrobiia</taxon>
        <taxon>Verrucomicrobiales</taxon>
        <taxon>Verrucomicrobiaceae</taxon>
        <taxon>Haloferula</taxon>
    </lineage>
</organism>
<sequence>MKPDFESKPGPSVSLPVSLLVCIAAAALMIWARVSVFDDRIFPLSAALPLLLCLWNRDLRVLYGMAAVLSALTIYKITEVIPERTLTRANENLAMATQLCDIWIFAGVLHAVIRHRRQLVTQARKLSELNAELEAGNEELSASNEELAAREEEISRQNEELQCQAEELEQQSEELRQQTEEMEQQSSNLQHVNEELSRRERGLQILLESGRWLRGDLSEAVVMNGICDAALQILGDAVHASCVVENRSGRLHLRGDSGFGLHGAVTPDIPFADTFAALIYESGRTASLEDVANRPDLQLPKPGAGRPFRAILGSPIWYQGKVIAALEVFSHRPRQWSEDDFKVIEWLAAQAALALQSLRFQQELEQKREAAEQASLQKSRFLAAVSHDVRTPANAISLLAELIERCADDPERIQQVPKLAHDLGSNARSMIDLVSDVLDLTRFDTGVSDLEVSDFSLTDLVEGEHRQSSPVAEKKGLRLSIELPASPIRLRTDRTKLQRVIGNLVGNALKFTEHGEVRIHGEILDDGGFALHVIDTGVGIPSDKVEHVFDEFFQLQNPERNRDKGAGLGLAICRRLLDSLGGTLGVKSLVGVGSTFSIRLPATLLSAKPETPDRKVSGDLSAIHERHRRPAREAPKALLDGVRILLVEDHETARKTTSALLAAEGAEIFEAATGREALNLLSSCNPDILLLDLNLPDFDGTEILKSLQASRCESLSSIFVVSGDVRPERIEEVKLLGADELIPKPVDIEKLKSALSSQRPDLPLMN</sequence>
<evidence type="ECO:0000256" key="3">
    <source>
        <dbReference type="ARBA" id="ARBA00022553"/>
    </source>
</evidence>
<dbReference type="PROSITE" id="PS50109">
    <property type="entry name" value="HIS_KIN"/>
    <property type="match status" value="1"/>
</dbReference>
<evidence type="ECO:0000256" key="1">
    <source>
        <dbReference type="ARBA" id="ARBA00000085"/>
    </source>
</evidence>
<dbReference type="InterPro" id="IPR011006">
    <property type="entry name" value="CheY-like_superfamily"/>
</dbReference>
<protein>
    <recommendedName>
        <fullName evidence="2">histidine kinase</fullName>
        <ecNumber evidence="2">2.7.13.3</ecNumber>
    </recommendedName>
</protein>
<keyword evidence="8" id="KW-0812">Transmembrane</keyword>
<dbReference type="SMART" id="SM00388">
    <property type="entry name" value="HisKA"/>
    <property type="match status" value="1"/>
</dbReference>
<dbReference type="InterPro" id="IPR036097">
    <property type="entry name" value="HisK_dim/P_sf"/>
</dbReference>
<keyword evidence="12" id="KW-1185">Reference proteome</keyword>